<evidence type="ECO:0000259" key="2">
    <source>
        <dbReference type="PROSITE" id="PS51819"/>
    </source>
</evidence>
<feature type="compositionally biased region" description="Acidic residues" evidence="1">
    <location>
        <begin position="132"/>
        <end position="145"/>
    </location>
</feature>
<name>A0A291M225_9RHOB</name>
<organism evidence="3 4">
    <name type="scientific">Pacificitalea manganoxidans</name>
    <dbReference type="NCBI Taxonomy" id="1411902"/>
    <lineage>
        <taxon>Bacteria</taxon>
        <taxon>Pseudomonadati</taxon>
        <taxon>Pseudomonadota</taxon>
        <taxon>Alphaproteobacteria</taxon>
        <taxon>Rhodobacterales</taxon>
        <taxon>Paracoccaceae</taxon>
        <taxon>Pacificitalea</taxon>
    </lineage>
</organism>
<dbReference type="RefSeq" id="WP_088664658.1">
    <property type="nucleotide sequence ID" value="NZ_JAVDPX010000001.1"/>
</dbReference>
<dbReference type="InterPro" id="IPR029068">
    <property type="entry name" value="Glyas_Bleomycin-R_OHBP_Dase"/>
</dbReference>
<dbReference type="AlphaFoldDB" id="A0A291M225"/>
<dbReference type="InterPro" id="IPR037523">
    <property type="entry name" value="VOC_core"/>
</dbReference>
<gene>
    <name evidence="3" type="ORF">CBW24_13455</name>
</gene>
<reference evidence="3 4" key="1">
    <citation type="submission" date="2017-05" db="EMBL/GenBank/DDBJ databases">
        <title>Comparative genomic and metabolic analysis of manganese-oxidizing mechanisms in Celeribater manganoxidans DY25T: its adaption to the environment of polymetallic nodule.</title>
        <authorList>
            <person name="Wang X."/>
        </authorList>
    </citation>
    <scope>NUCLEOTIDE SEQUENCE [LARGE SCALE GENOMIC DNA]</scope>
    <source>
        <strain evidence="3 4">DY25</strain>
    </source>
</reference>
<dbReference type="KEGG" id="cmag:CBW24_13455"/>
<evidence type="ECO:0000313" key="3">
    <source>
        <dbReference type="EMBL" id="ATI42907.1"/>
    </source>
</evidence>
<sequence length="161" mass="17126">MQLLGVRFCLVADPEQAESVADALTGLGLSNLIDAGVGPFAGAIFSASDDSWAEFWPSQPGMTEGVVLQFVVDDADAFAARALRQGMSVEGPVTVYGERIYFTVLPGGLAASFHSRVAQRLTVRGAGHDTSGADDSETMVEDDLEEAMRGPETRRKTRGRC</sequence>
<dbReference type="PROSITE" id="PS51819">
    <property type="entry name" value="VOC"/>
    <property type="match status" value="1"/>
</dbReference>
<dbReference type="Proteomes" id="UP000219050">
    <property type="component" value="Chromosome"/>
</dbReference>
<evidence type="ECO:0000313" key="4">
    <source>
        <dbReference type="Proteomes" id="UP000219050"/>
    </source>
</evidence>
<feature type="domain" description="VOC" evidence="2">
    <location>
        <begin position="2"/>
        <end position="116"/>
    </location>
</feature>
<protein>
    <recommendedName>
        <fullName evidence="2">VOC domain-containing protein</fullName>
    </recommendedName>
</protein>
<dbReference type="EMBL" id="CP021404">
    <property type="protein sequence ID" value="ATI42907.1"/>
    <property type="molecule type" value="Genomic_DNA"/>
</dbReference>
<feature type="region of interest" description="Disordered" evidence="1">
    <location>
        <begin position="124"/>
        <end position="161"/>
    </location>
</feature>
<evidence type="ECO:0000256" key="1">
    <source>
        <dbReference type="SAM" id="MobiDB-lite"/>
    </source>
</evidence>
<dbReference type="SUPFAM" id="SSF54593">
    <property type="entry name" value="Glyoxalase/Bleomycin resistance protein/Dihydroxybiphenyl dioxygenase"/>
    <property type="match status" value="1"/>
</dbReference>
<accession>A0A291M225</accession>
<proteinExistence type="predicted"/>
<keyword evidence="4" id="KW-1185">Reference proteome</keyword>